<proteinExistence type="predicted"/>
<evidence type="ECO:0000313" key="1">
    <source>
        <dbReference type="EMBL" id="PWT43088.1"/>
    </source>
</evidence>
<dbReference type="EMBL" id="QGHT01000004">
    <property type="protein sequence ID" value="PWT43088.1"/>
    <property type="molecule type" value="Genomic_DNA"/>
</dbReference>
<dbReference type="AlphaFoldDB" id="A0A855XMB5"/>
<comment type="caution">
    <text evidence="1">The sequence shown here is derived from an EMBL/GenBank/DDBJ whole genome shotgun (WGS) entry which is preliminary data.</text>
</comment>
<organism evidence="1 2">
    <name type="scientific">Limosilactobacillus reuteri</name>
    <name type="common">Lactobacillus reuteri</name>
    <dbReference type="NCBI Taxonomy" id="1598"/>
    <lineage>
        <taxon>Bacteria</taxon>
        <taxon>Bacillati</taxon>
        <taxon>Bacillota</taxon>
        <taxon>Bacilli</taxon>
        <taxon>Lactobacillales</taxon>
        <taxon>Lactobacillaceae</taxon>
        <taxon>Limosilactobacillus</taxon>
    </lineage>
</organism>
<evidence type="ECO:0000313" key="2">
    <source>
        <dbReference type="Proteomes" id="UP000245980"/>
    </source>
</evidence>
<dbReference type="RefSeq" id="WP_109883210.1">
    <property type="nucleotide sequence ID" value="NZ_QGHP01000003.1"/>
</dbReference>
<gene>
    <name evidence="1" type="ORF">DKZ22_01710</name>
</gene>
<reference evidence="1 2" key="1">
    <citation type="journal article" date="2018" name="Front. Microbiol.">
        <title>Comparative Genomics of the Herbivore Gut Symbiont Lactobacillus reuteri Reveals Genetic Diversity and Lifestyle Adaptation.</title>
        <authorList>
            <person name="Zhao J."/>
        </authorList>
    </citation>
    <scope>NUCLEOTIDE SEQUENCE [LARGE SCALE GENOMIC DNA]</scope>
    <source>
        <strain evidence="1 2">LR10</strain>
    </source>
</reference>
<accession>A0A855XMB5</accession>
<sequence>MSKQRKVHHEVASRQHTYHVARHLAHKFGYRHKPRWRKSCRETNKSARQMTYAMFGPEYMGVERKS</sequence>
<name>A0A855XMB5_LIMRT</name>
<dbReference type="Proteomes" id="UP000245980">
    <property type="component" value="Unassembled WGS sequence"/>
</dbReference>
<protein>
    <submittedName>
        <fullName evidence="1">Uncharacterized protein</fullName>
    </submittedName>
</protein>